<feature type="domain" description="Amine oxidase" evidence="12">
    <location>
        <begin position="10"/>
        <end position="312"/>
    </location>
</feature>
<dbReference type="EC" id="1.3.3.4" evidence="4 11"/>
<keyword evidence="8 11" id="KW-0350">Heme biosynthesis</keyword>
<evidence type="ECO:0000256" key="9">
    <source>
        <dbReference type="ARBA" id="ARBA00023244"/>
    </source>
</evidence>
<evidence type="ECO:0000256" key="3">
    <source>
        <dbReference type="ARBA" id="ARBA00010551"/>
    </source>
</evidence>
<dbReference type="OrthoDB" id="438553at2759"/>
<keyword evidence="7 11" id="KW-0560">Oxidoreductase</keyword>
<comment type="pathway">
    <text evidence="2 11">Porphyrin-containing compound metabolism; protoporphyrin-IX biosynthesis; protoporphyrin-IX from protoporphyrinogen-IX: step 1/1.</text>
</comment>
<evidence type="ECO:0000256" key="6">
    <source>
        <dbReference type="ARBA" id="ARBA00022827"/>
    </source>
</evidence>
<dbReference type="GO" id="GO:0006782">
    <property type="term" value="P:protoporphyrinogen IX biosynthetic process"/>
    <property type="evidence" value="ECO:0007669"/>
    <property type="project" value="UniProtKB-UniRule"/>
</dbReference>
<comment type="caution">
    <text evidence="13">The sequence shown here is derived from an EMBL/GenBank/DDBJ whole genome shotgun (WGS) entry which is preliminary data.</text>
</comment>
<dbReference type="InterPro" id="IPR050464">
    <property type="entry name" value="Zeta_carotene_desat/Oxidored"/>
</dbReference>
<evidence type="ECO:0000256" key="4">
    <source>
        <dbReference type="ARBA" id="ARBA00012867"/>
    </source>
</evidence>
<protein>
    <recommendedName>
        <fullName evidence="4 11">Protoporphyrinogen oxidase</fullName>
        <ecNumber evidence="4 11">1.3.3.4</ecNumber>
    </recommendedName>
</protein>
<dbReference type="InterPro" id="IPR004572">
    <property type="entry name" value="Protoporphyrinogen_oxidase"/>
</dbReference>
<gene>
    <name evidence="13" type="ORF">P691DRAFT_677161</name>
</gene>
<dbReference type="SUPFAM" id="SSF54373">
    <property type="entry name" value="FAD-linked reductases, C-terminal domain"/>
    <property type="match status" value="1"/>
</dbReference>
<dbReference type="Proteomes" id="UP000807342">
    <property type="component" value="Unassembled WGS sequence"/>
</dbReference>
<evidence type="ECO:0000259" key="12">
    <source>
        <dbReference type="Pfam" id="PF01593"/>
    </source>
</evidence>
<dbReference type="InterPro" id="IPR036188">
    <property type="entry name" value="FAD/NAD-bd_sf"/>
</dbReference>
<evidence type="ECO:0000256" key="8">
    <source>
        <dbReference type="ARBA" id="ARBA00023133"/>
    </source>
</evidence>
<dbReference type="InterPro" id="IPR002937">
    <property type="entry name" value="Amino_oxidase"/>
</dbReference>
<name>A0A9P5X8D3_9AGAR</name>
<comment type="subcellular location">
    <subcellularLocation>
        <location evidence="11">Mitochondrion inner membrane</location>
    </subcellularLocation>
</comment>
<dbReference type="Pfam" id="PF01593">
    <property type="entry name" value="Amino_oxidase"/>
    <property type="match status" value="1"/>
</dbReference>
<reference evidence="13" key="1">
    <citation type="submission" date="2020-11" db="EMBL/GenBank/DDBJ databases">
        <authorList>
            <consortium name="DOE Joint Genome Institute"/>
            <person name="Ahrendt S."/>
            <person name="Riley R."/>
            <person name="Andreopoulos W."/>
            <person name="Labutti K."/>
            <person name="Pangilinan J."/>
            <person name="Ruiz-Duenas F.J."/>
            <person name="Barrasa J.M."/>
            <person name="Sanchez-Garcia M."/>
            <person name="Camarero S."/>
            <person name="Miyauchi S."/>
            <person name="Serrano A."/>
            <person name="Linde D."/>
            <person name="Babiker R."/>
            <person name="Drula E."/>
            <person name="Ayuso-Fernandez I."/>
            <person name="Pacheco R."/>
            <person name="Padilla G."/>
            <person name="Ferreira P."/>
            <person name="Barriuso J."/>
            <person name="Kellner H."/>
            <person name="Castanera R."/>
            <person name="Alfaro M."/>
            <person name="Ramirez L."/>
            <person name="Pisabarro A.G."/>
            <person name="Kuo A."/>
            <person name="Tritt A."/>
            <person name="Lipzen A."/>
            <person name="He G."/>
            <person name="Yan M."/>
            <person name="Ng V."/>
            <person name="Cullen D."/>
            <person name="Martin F."/>
            <person name="Rosso M.-N."/>
            <person name="Henrissat B."/>
            <person name="Hibbett D."/>
            <person name="Martinez A.T."/>
            <person name="Grigoriev I.V."/>
        </authorList>
    </citation>
    <scope>NUCLEOTIDE SEQUENCE</scope>
    <source>
        <strain evidence="13">MF-IS2</strain>
    </source>
</reference>
<comment type="function">
    <text evidence="1 11">Catalyzes the 6-electron oxidation of protoporphyrinogen-IX to form protoporphyrin-IX.</text>
</comment>
<accession>A0A9P5X8D3</accession>
<evidence type="ECO:0000313" key="14">
    <source>
        <dbReference type="Proteomes" id="UP000807342"/>
    </source>
</evidence>
<evidence type="ECO:0000256" key="2">
    <source>
        <dbReference type="ARBA" id="ARBA00005073"/>
    </source>
</evidence>
<dbReference type="GO" id="GO:0004729">
    <property type="term" value="F:oxygen-dependent protoporphyrinogen oxidase activity"/>
    <property type="evidence" value="ECO:0007669"/>
    <property type="project" value="UniProtKB-UniRule"/>
</dbReference>
<dbReference type="GO" id="GO:0005743">
    <property type="term" value="C:mitochondrial inner membrane"/>
    <property type="evidence" value="ECO:0007669"/>
    <property type="project" value="UniProtKB-SubCell"/>
</dbReference>
<keyword evidence="14" id="KW-1185">Reference proteome</keyword>
<dbReference type="EMBL" id="MU151356">
    <property type="protein sequence ID" value="KAF9444676.1"/>
    <property type="molecule type" value="Genomic_DNA"/>
</dbReference>
<comment type="cofactor">
    <cofactor evidence="11">
        <name>FAD</name>
        <dbReference type="ChEBI" id="CHEBI:57692"/>
    </cofactor>
    <text evidence="11">Binds 1 FAD per subunit.</text>
</comment>
<evidence type="ECO:0000256" key="1">
    <source>
        <dbReference type="ARBA" id="ARBA00002600"/>
    </source>
</evidence>
<evidence type="ECO:0000256" key="7">
    <source>
        <dbReference type="ARBA" id="ARBA00023002"/>
    </source>
</evidence>
<comment type="similarity">
    <text evidence="3 11">Belongs to the protoporphyrinogen/coproporphyrinogen oxidase family. Protoporphyrinogen oxidase subfamily.</text>
</comment>
<evidence type="ECO:0000256" key="11">
    <source>
        <dbReference type="RuleBase" id="RU367069"/>
    </source>
</evidence>
<dbReference type="PANTHER" id="PTHR42923">
    <property type="entry name" value="PROTOPORPHYRINOGEN OXIDASE"/>
    <property type="match status" value="1"/>
</dbReference>
<dbReference type="NCBIfam" id="TIGR00562">
    <property type="entry name" value="proto_IX_ox"/>
    <property type="match status" value="1"/>
</dbReference>
<dbReference type="SUPFAM" id="SSF51905">
    <property type="entry name" value="FAD/NAD(P)-binding domain"/>
    <property type="match status" value="1"/>
</dbReference>
<evidence type="ECO:0000256" key="10">
    <source>
        <dbReference type="ARBA" id="ARBA00047554"/>
    </source>
</evidence>
<comment type="catalytic activity">
    <reaction evidence="10 11">
        <text>protoporphyrinogen IX + 3 O2 = protoporphyrin IX + 3 H2O2</text>
        <dbReference type="Rhea" id="RHEA:25576"/>
        <dbReference type="ChEBI" id="CHEBI:15379"/>
        <dbReference type="ChEBI" id="CHEBI:16240"/>
        <dbReference type="ChEBI" id="CHEBI:57306"/>
        <dbReference type="ChEBI" id="CHEBI:57307"/>
        <dbReference type="EC" id="1.3.3.4"/>
    </reaction>
</comment>
<organism evidence="13 14">
    <name type="scientific">Macrolepiota fuliginosa MF-IS2</name>
    <dbReference type="NCBI Taxonomy" id="1400762"/>
    <lineage>
        <taxon>Eukaryota</taxon>
        <taxon>Fungi</taxon>
        <taxon>Dikarya</taxon>
        <taxon>Basidiomycota</taxon>
        <taxon>Agaricomycotina</taxon>
        <taxon>Agaricomycetes</taxon>
        <taxon>Agaricomycetidae</taxon>
        <taxon>Agaricales</taxon>
        <taxon>Agaricineae</taxon>
        <taxon>Agaricaceae</taxon>
        <taxon>Macrolepiota</taxon>
    </lineage>
</organism>
<dbReference type="AlphaFoldDB" id="A0A9P5X8D3"/>
<dbReference type="Gene3D" id="3.50.50.60">
    <property type="entry name" value="FAD/NAD(P)-binding domain"/>
    <property type="match status" value="1"/>
</dbReference>
<sequence length="537" mass="59092">MQIAVLGGGLSGLSAAFSLSYRFPAAQVLLFEKSKRLGGWARSEFADIHGRRVLLEGGPRTLRPQGAAVLELIRHLGIENELITISKSSPAAKKRYVYIPPGQLRGVSGLNTVGLDLSSPLMKKFLWPTLRAPLRYFLRKDAQDGNDESIHSFASRILGEEMATAVGSAVLHGVYAADSRQLSAHSTLPFWSPKSRNQFLTNPHSTIESDVVQPLPNIGALGETLKDVAVYSFKNGNETLTRALEQHLEQRSNAHIFRESPILNLLMRKDHTYELSYLTTHKRSTFTAANPTHVVSALPLPTFHAITQSKPTKDTSPYPTSANITTSLSSIPHLTTNTSSSVHVLNLVFPVPPSEIHPPGFGYLIPRPREGYPSQASDEQPGILGVVFDSCSTSQQDEPGMTPEEWYENGTHTKVTVMLGGPYPLYIPSTMPVSPPSSPHGNVEIPIHIRTILRHISKHLSRPLPDPIYYRLWRNDNCIPTYSIGHRERMREMQKVLRRDVSEGGWGGRVEVIGAGVSGVSVPDCVLAGRNAGLRWL</sequence>
<keyword evidence="5 11" id="KW-0285">Flavoprotein</keyword>
<proteinExistence type="inferred from homology"/>
<evidence type="ECO:0000313" key="13">
    <source>
        <dbReference type="EMBL" id="KAF9444676.1"/>
    </source>
</evidence>
<dbReference type="PANTHER" id="PTHR42923:SF3">
    <property type="entry name" value="PROTOPORPHYRINOGEN OXIDASE"/>
    <property type="match status" value="1"/>
</dbReference>
<keyword evidence="9 11" id="KW-0627">Porphyrin biosynthesis</keyword>
<keyword evidence="6 11" id="KW-0274">FAD</keyword>
<evidence type="ECO:0000256" key="5">
    <source>
        <dbReference type="ARBA" id="ARBA00022630"/>
    </source>
</evidence>